<reference evidence="3" key="1">
    <citation type="submission" date="2023-07" db="EMBL/GenBank/DDBJ databases">
        <title>30 novel species of actinomycetes from the DSMZ collection.</title>
        <authorList>
            <person name="Nouioui I."/>
        </authorList>
    </citation>
    <scope>NUCLEOTIDE SEQUENCE [LARGE SCALE GENOMIC DNA]</scope>
    <source>
        <strain evidence="3">DSM 45834</strain>
    </source>
</reference>
<dbReference type="RefSeq" id="WP_311555710.1">
    <property type="nucleotide sequence ID" value="NZ_JAVREJ010000004.1"/>
</dbReference>
<gene>
    <name evidence="2" type="ORF">RM445_09215</name>
</gene>
<dbReference type="PANTHER" id="PTHR38600">
    <property type="entry name" value="TRANSCRIPTIONAL REGULATORY PROTEIN"/>
    <property type="match status" value="1"/>
</dbReference>
<dbReference type="CDD" id="cd00090">
    <property type="entry name" value="HTH_ARSR"/>
    <property type="match status" value="1"/>
</dbReference>
<evidence type="ECO:0000259" key="1">
    <source>
        <dbReference type="PROSITE" id="PS50987"/>
    </source>
</evidence>
<dbReference type="InterPro" id="IPR036390">
    <property type="entry name" value="WH_DNA-bd_sf"/>
</dbReference>
<accession>A0ABU2N736</accession>
<protein>
    <submittedName>
        <fullName evidence="2">Metalloregulator ArsR/SmtB family transcription factor</fullName>
    </submittedName>
</protein>
<dbReference type="Pfam" id="PF12840">
    <property type="entry name" value="HTH_20"/>
    <property type="match status" value="1"/>
</dbReference>
<dbReference type="SUPFAM" id="SSF46785">
    <property type="entry name" value="Winged helix' DNA-binding domain"/>
    <property type="match status" value="1"/>
</dbReference>
<keyword evidence="3" id="KW-1185">Reference proteome</keyword>
<organism evidence="2 3">
    <name type="scientific">Pseudonocardia charpentierae</name>
    <dbReference type="NCBI Taxonomy" id="3075545"/>
    <lineage>
        <taxon>Bacteria</taxon>
        <taxon>Bacillati</taxon>
        <taxon>Actinomycetota</taxon>
        <taxon>Actinomycetes</taxon>
        <taxon>Pseudonocardiales</taxon>
        <taxon>Pseudonocardiaceae</taxon>
        <taxon>Pseudonocardia</taxon>
    </lineage>
</organism>
<feature type="domain" description="HTH arsR-type" evidence="1">
    <location>
        <begin position="1"/>
        <end position="94"/>
    </location>
</feature>
<dbReference type="InterPro" id="IPR006311">
    <property type="entry name" value="TAT_signal"/>
</dbReference>
<comment type="caution">
    <text evidence="2">The sequence shown here is derived from an EMBL/GenBank/DDBJ whole genome shotgun (WGS) entry which is preliminary data.</text>
</comment>
<name>A0ABU2N736_9PSEU</name>
<dbReference type="NCBIfam" id="NF033788">
    <property type="entry name" value="HTH_metalloreg"/>
    <property type="match status" value="1"/>
</dbReference>
<dbReference type="InterPro" id="IPR001845">
    <property type="entry name" value="HTH_ArsR_DNA-bd_dom"/>
</dbReference>
<evidence type="ECO:0000313" key="3">
    <source>
        <dbReference type="Proteomes" id="UP001183202"/>
    </source>
</evidence>
<dbReference type="Gene3D" id="1.10.10.10">
    <property type="entry name" value="Winged helix-like DNA-binding domain superfamily/Winged helix DNA-binding domain"/>
    <property type="match status" value="1"/>
</dbReference>
<dbReference type="SMART" id="SM00418">
    <property type="entry name" value="HTH_ARSR"/>
    <property type="match status" value="1"/>
</dbReference>
<evidence type="ECO:0000313" key="2">
    <source>
        <dbReference type="EMBL" id="MDT0349699.1"/>
    </source>
</evidence>
<dbReference type="PROSITE" id="PS50987">
    <property type="entry name" value="HTH_ARSR_2"/>
    <property type="match status" value="1"/>
</dbReference>
<sequence length="110" mass="11802">MTTLADPGPVFAALADPTRRSVLTRLAAEGAASATTLARELPVTRQAVVQHLAVLDAAGLTRAHRHGREVRHEVRPEALTGAARWMTTIARHWDDRLAAIAALAEEPEPS</sequence>
<dbReference type="InterPro" id="IPR011991">
    <property type="entry name" value="ArsR-like_HTH"/>
</dbReference>
<dbReference type="EMBL" id="JAVREJ010000004">
    <property type="protein sequence ID" value="MDT0349699.1"/>
    <property type="molecule type" value="Genomic_DNA"/>
</dbReference>
<dbReference type="Proteomes" id="UP001183202">
    <property type="component" value="Unassembled WGS sequence"/>
</dbReference>
<proteinExistence type="predicted"/>
<dbReference type="PRINTS" id="PR00778">
    <property type="entry name" value="HTHARSR"/>
</dbReference>
<dbReference type="PROSITE" id="PS51318">
    <property type="entry name" value="TAT"/>
    <property type="match status" value="1"/>
</dbReference>
<dbReference type="InterPro" id="IPR036388">
    <property type="entry name" value="WH-like_DNA-bd_sf"/>
</dbReference>
<dbReference type="PANTHER" id="PTHR38600:SF2">
    <property type="entry name" value="SLL0088 PROTEIN"/>
    <property type="match status" value="1"/>
</dbReference>